<dbReference type="AlphaFoldDB" id="A0A834XJ29"/>
<dbReference type="InterPro" id="IPR011333">
    <property type="entry name" value="SKP1/BTB/POZ_sf"/>
</dbReference>
<feature type="compositionally biased region" description="Acidic residues" evidence="6">
    <location>
        <begin position="830"/>
        <end position="844"/>
    </location>
</feature>
<reference evidence="9 10" key="1">
    <citation type="submission" date="2020-08" db="EMBL/GenBank/DDBJ databases">
        <title>Aphidius gifuensis genome sequencing and assembly.</title>
        <authorList>
            <person name="Du Z."/>
        </authorList>
    </citation>
    <scope>NUCLEOTIDE SEQUENCE [LARGE SCALE GENOMIC DNA]</scope>
    <source>
        <strain evidence="9">YNYX2018</strain>
        <tissue evidence="9">Adults</tissue>
    </source>
</reference>
<organism evidence="9 10">
    <name type="scientific">Aphidius gifuensis</name>
    <name type="common">Parasitoid wasp</name>
    <dbReference type="NCBI Taxonomy" id="684658"/>
    <lineage>
        <taxon>Eukaryota</taxon>
        <taxon>Metazoa</taxon>
        <taxon>Ecdysozoa</taxon>
        <taxon>Arthropoda</taxon>
        <taxon>Hexapoda</taxon>
        <taxon>Insecta</taxon>
        <taxon>Pterygota</taxon>
        <taxon>Neoptera</taxon>
        <taxon>Endopterygota</taxon>
        <taxon>Hymenoptera</taxon>
        <taxon>Apocrita</taxon>
        <taxon>Ichneumonoidea</taxon>
        <taxon>Braconidae</taxon>
        <taxon>Aphidiinae</taxon>
        <taxon>Aphidius</taxon>
    </lineage>
</organism>
<dbReference type="PANTHER" id="PTHR24379:SF121">
    <property type="entry name" value="C2H2-TYPE DOMAIN-CONTAINING PROTEIN"/>
    <property type="match status" value="1"/>
</dbReference>
<dbReference type="OrthoDB" id="10069414at2759"/>
<evidence type="ECO:0000313" key="10">
    <source>
        <dbReference type="Proteomes" id="UP000639338"/>
    </source>
</evidence>
<feature type="region of interest" description="Disordered" evidence="6">
    <location>
        <begin position="798"/>
        <end position="892"/>
    </location>
</feature>
<dbReference type="PANTHER" id="PTHR24379">
    <property type="entry name" value="KRAB AND ZINC FINGER DOMAIN-CONTAINING"/>
    <property type="match status" value="1"/>
</dbReference>
<dbReference type="GO" id="GO:0008270">
    <property type="term" value="F:zinc ion binding"/>
    <property type="evidence" value="ECO:0007669"/>
    <property type="project" value="UniProtKB-KW"/>
</dbReference>
<dbReference type="Gene3D" id="3.30.710.10">
    <property type="entry name" value="Potassium Channel Kv1.1, Chain A"/>
    <property type="match status" value="1"/>
</dbReference>
<dbReference type="SMART" id="SM00355">
    <property type="entry name" value="ZnF_C2H2"/>
    <property type="match status" value="5"/>
</dbReference>
<feature type="region of interest" description="Disordered" evidence="6">
    <location>
        <begin position="141"/>
        <end position="241"/>
    </location>
</feature>
<evidence type="ECO:0000313" key="9">
    <source>
        <dbReference type="EMBL" id="KAF7988078.1"/>
    </source>
</evidence>
<dbReference type="EMBL" id="JACMRX010000006">
    <property type="protein sequence ID" value="KAF7988078.1"/>
    <property type="molecule type" value="Genomic_DNA"/>
</dbReference>
<feature type="compositionally biased region" description="Low complexity" evidence="6">
    <location>
        <begin position="204"/>
        <end position="216"/>
    </location>
</feature>
<name>A0A834XJ29_APHGI</name>
<dbReference type="InterPro" id="IPR013087">
    <property type="entry name" value="Znf_C2H2_type"/>
</dbReference>
<evidence type="ECO:0000256" key="4">
    <source>
        <dbReference type="ARBA" id="ARBA00022833"/>
    </source>
</evidence>
<evidence type="ECO:0000256" key="6">
    <source>
        <dbReference type="SAM" id="MobiDB-lite"/>
    </source>
</evidence>
<keyword evidence="2" id="KW-0677">Repeat</keyword>
<accession>A0A834XJ29</accession>
<gene>
    <name evidence="9" type="ORF">HCN44_007572</name>
</gene>
<feature type="compositionally biased region" description="Polar residues" evidence="6">
    <location>
        <begin position="169"/>
        <end position="185"/>
    </location>
</feature>
<protein>
    <recommendedName>
        <fullName evidence="11">Centrosome-associated zinc finger protein CP190</fullName>
    </recommendedName>
</protein>
<evidence type="ECO:0000256" key="1">
    <source>
        <dbReference type="ARBA" id="ARBA00022723"/>
    </source>
</evidence>
<dbReference type="PROSITE" id="PS50157">
    <property type="entry name" value="ZINC_FINGER_C2H2_2"/>
    <property type="match status" value="2"/>
</dbReference>
<keyword evidence="1" id="KW-0479">Metal-binding</keyword>
<evidence type="ECO:0000256" key="3">
    <source>
        <dbReference type="ARBA" id="ARBA00022771"/>
    </source>
</evidence>
<feature type="region of interest" description="Disordered" evidence="6">
    <location>
        <begin position="267"/>
        <end position="357"/>
    </location>
</feature>
<feature type="compositionally biased region" description="Basic and acidic residues" evidence="6">
    <location>
        <begin position="267"/>
        <end position="276"/>
    </location>
</feature>
<sequence length="892" mass="102543">MQSPTNQSKQSPSPGLKQFKVDNWSSYFLQRLQVLYSEDELLDLTIKFPTSEFTIQAHRLVVTTCTDYFVQLERMQKKIENFNGILMMPPDMPYECVKAIISFMYTGQLEYWTSEQTALYKTAEKMNMTVLTKLLDAQSSTPVTQSSLSSPPPSSSSPSSTVNEEKQMSLGQQSLNSYKKTNQELPLTPLPGRKLPIWRRKIDTPSSTSTSSPSSSMNNSLNYGKRKYQSTSGPSRFELPDVDDMTLGVFSSFDDITYNTKPIVKAEKNNRDDDSNNHTSYNRSLNIDTSKNDTTEDEDDDMKTIKQWDNDNNSDDDWSGPKGILRDPVDGQQTPSKRVRFELEEKENLEKQEKNTNDSMNNHAKIVREVLKKYPHLVKNHQNIRLKIMQKDNKSNDTNTPSKTKVSYVVLKSDHLMGDNNDDTQINRTQTSENGENGIWKCPKCDDISQEYTKYYMYRRHMQDVHDEKFDPRICEQCGYKATKRNILMYHMYTKHNIQPPKNMSFPKCHACNYVALSDTLLARHQISQNHRQTSKTSRDQIQCVDCPLKFTDINDLASHEISSGHGKVTNSKEHRGYRCSKCSKCFVRPVNLQTHIETMHKNTNDNEDLELPIFRTTLEPSSEAEALSTVASGIAASLGVDNNDDVVNNTIIIDNNQQQPQIVATSDGDYLVPEIDINQLTQEANFNGQMIYLIDDNTYQQQQVQQLQLQHQQPQQLELSSNEQIVMQGTDDGMLVYIAGNDDNNQQQNDNQIYQTYEIEQNDNQITEEEEEIFEEEEEVVEEVEEVVEEIVEEINDTIDNNSQQHDDDDDDDDNGGNIDENIEREIQYVEETEIVEYDDEQVNNEQNQNEQDSTTIIEEEQIDNQDDKTTEETSAFAAEWDESSEEVHQS</sequence>
<dbReference type="Gene3D" id="3.30.160.60">
    <property type="entry name" value="Classic Zinc Finger"/>
    <property type="match status" value="2"/>
</dbReference>
<feature type="compositionally biased region" description="Polar residues" evidence="6">
    <location>
        <begin position="277"/>
        <end position="289"/>
    </location>
</feature>
<keyword evidence="4" id="KW-0862">Zinc</keyword>
<evidence type="ECO:0008006" key="11">
    <source>
        <dbReference type="Google" id="ProtNLM"/>
    </source>
</evidence>
<dbReference type="Proteomes" id="UP000639338">
    <property type="component" value="Unassembled WGS sequence"/>
</dbReference>
<keyword evidence="10" id="KW-1185">Reference proteome</keyword>
<evidence type="ECO:0000256" key="2">
    <source>
        <dbReference type="ARBA" id="ARBA00022737"/>
    </source>
</evidence>
<dbReference type="PROSITE" id="PS50097">
    <property type="entry name" value="BTB"/>
    <property type="match status" value="1"/>
</dbReference>
<feature type="domain" description="C2H2-type" evidence="8">
    <location>
        <begin position="578"/>
        <end position="606"/>
    </location>
</feature>
<dbReference type="SUPFAM" id="SSF54695">
    <property type="entry name" value="POZ domain"/>
    <property type="match status" value="1"/>
</dbReference>
<feature type="domain" description="BTB" evidence="7">
    <location>
        <begin position="42"/>
        <end position="113"/>
    </location>
</feature>
<feature type="compositionally biased region" description="Basic and acidic residues" evidence="6">
    <location>
        <begin position="339"/>
        <end position="356"/>
    </location>
</feature>
<feature type="compositionally biased region" description="Low complexity" evidence="6">
    <location>
        <begin position="845"/>
        <end position="854"/>
    </location>
</feature>
<feature type="domain" description="C2H2-type" evidence="8">
    <location>
        <begin position="473"/>
        <end position="501"/>
    </location>
</feature>
<evidence type="ECO:0000256" key="5">
    <source>
        <dbReference type="PROSITE-ProRule" id="PRU00042"/>
    </source>
</evidence>
<comment type="caution">
    <text evidence="9">The sequence shown here is derived from an EMBL/GenBank/DDBJ whole genome shotgun (WGS) entry which is preliminary data.</text>
</comment>
<keyword evidence="3 5" id="KW-0863">Zinc-finger</keyword>
<dbReference type="Pfam" id="PF00651">
    <property type="entry name" value="BTB"/>
    <property type="match status" value="1"/>
</dbReference>
<dbReference type="Pfam" id="PF00096">
    <property type="entry name" value="zf-C2H2"/>
    <property type="match status" value="1"/>
</dbReference>
<evidence type="ECO:0000259" key="7">
    <source>
        <dbReference type="PROSITE" id="PS50097"/>
    </source>
</evidence>
<proteinExistence type="predicted"/>
<evidence type="ECO:0000259" key="8">
    <source>
        <dbReference type="PROSITE" id="PS50157"/>
    </source>
</evidence>
<dbReference type="InterPro" id="IPR000210">
    <property type="entry name" value="BTB/POZ_dom"/>
</dbReference>
<dbReference type="PROSITE" id="PS00028">
    <property type="entry name" value="ZINC_FINGER_C2H2_1"/>
    <property type="match status" value="1"/>
</dbReference>